<evidence type="ECO:0000259" key="18">
    <source>
        <dbReference type="Pfam" id="PF02516"/>
    </source>
</evidence>
<keyword evidence="9 17" id="KW-0812">Transmembrane</keyword>
<feature type="transmembrane region" description="Helical" evidence="17">
    <location>
        <begin position="315"/>
        <end position="336"/>
    </location>
</feature>
<evidence type="ECO:0000256" key="6">
    <source>
        <dbReference type="ARBA" id="ARBA00012602"/>
    </source>
</evidence>
<dbReference type="STRING" id="2162.BRM9_0454"/>
<dbReference type="GeneID" id="24791608"/>
<dbReference type="RefSeq" id="WP_048085900.1">
    <property type="nucleotide sequence ID" value="NZ_CP006933.1"/>
</dbReference>
<evidence type="ECO:0000256" key="3">
    <source>
        <dbReference type="ARBA" id="ARBA00004651"/>
    </source>
</evidence>
<feature type="transmembrane region" description="Helical" evidence="17">
    <location>
        <begin position="418"/>
        <end position="437"/>
    </location>
</feature>
<organism evidence="19 20">
    <name type="scientific">Methanobacterium formicicum</name>
    <dbReference type="NCBI Taxonomy" id="2162"/>
    <lineage>
        <taxon>Archaea</taxon>
        <taxon>Methanobacteriati</taxon>
        <taxon>Methanobacteriota</taxon>
        <taxon>Methanomada group</taxon>
        <taxon>Methanobacteria</taxon>
        <taxon>Methanobacteriales</taxon>
        <taxon>Methanobacteriaceae</taxon>
        <taxon>Methanobacterium</taxon>
    </lineage>
</organism>
<evidence type="ECO:0000256" key="17">
    <source>
        <dbReference type="SAM" id="Phobius"/>
    </source>
</evidence>
<keyword evidence="12 17" id="KW-1133">Transmembrane helix</keyword>
<dbReference type="AlphaFoldDB" id="A0A089ZUU2"/>
<evidence type="ECO:0000313" key="20">
    <source>
        <dbReference type="Proteomes" id="UP000029661"/>
    </source>
</evidence>
<sequence length="748" mass="85473">MRKDHLTLIAAVLLIFAIGFLLRIESAYVTGTPVEEKSFYLDQNNLPYMYELDSYYNYRLTLNYLEHGFLGDVKIHGREWDFHSYFPSGVPLDYPPLIVYITAFIYKLVNLVSNVPLMVVCFWLPAFIAPLAGVVTFIFTRRLTNDYGALVAGILMVLAPFYFTRSVPGWFDTDIFVIIFPILIVWLFWEASISKSPKRSLLISALAGLVMFLFAMAWNGWQYYFYLLTFFGFLWTISLFVLRKPFKQFFVGYITFIGVTLILVCLFSGYLNILKLLYGPLEFINLTGSENIWSPWPDVYVSVNELVIPTIGETFSGIGLALLAGILGLIWGLKVLVKDKDEKIHSTFLDWFIYMLLVLWALTGFLALSQGSRFIMILIPPLTISTGVMVGICIDYLNQLKNNRSQNRFLQIFRTKPYLIQILIFLIVLVVTIPSFSNISKTLEMSPGTNDDAWNSLEWINYNTPENTVVFSNWPSGHLIAAVANRSVSLDGRMAYIETVQSRNLDNAYTYGSKSPSTAREYWISHAFSTSNETLSAGIFRMLASSGDMAYLTLDNYTGNITQSVEILNNILGVDNKTARNIMVHNYNLSQEQAQKVLLYTHPKNPTPYVLWTHSEMFYKGFWIFHFGNWNFDNNKGTNYTYKFMNIDLQGDVITTNSGLEGDLKNGTAIYKGEIPYCVIISGEEGYKRYLNEKSDFCVVIINNKSQAVIIDKRFENSLYTKLALENKNTTCFKSFYKNYGATVWGQV</sequence>
<dbReference type="GO" id="GO:0004576">
    <property type="term" value="F:oligosaccharyl transferase activity"/>
    <property type="evidence" value="ECO:0007669"/>
    <property type="project" value="InterPro"/>
</dbReference>
<dbReference type="UniPathway" id="UPA00378"/>
<dbReference type="OrthoDB" id="82393at2157"/>
<comment type="cofactor">
    <cofactor evidence="1">
        <name>Mn(2+)</name>
        <dbReference type="ChEBI" id="CHEBI:29035"/>
    </cofactor>
</comment>
<dbReference type="Proteomes" id="UP000029661">
    <property type="component" value="Chromosome"/>
</dbReference>
<evidence type="ECO:0000256" key="5">
    <source>
        <dbReference type="ARBA" id="ARBA00010810"/>
    </source>
</evidence>
<proteinExistence type="inferred from homology"/>
<dbReference type="GO" id="GO:0046872">
    <property type="term" value="F:metal ion binding"/>
    <property type="evidence" value="ECO:0007669"/>
    <property type="project" value="UniProtKB-KW"/>
</dbReference>
<keyword evidence="8 19" id="KW-0808">Transferase</keyword>
<comment type="pathway">
    <text evidence="4">Protein modification; protein glycosylation.</text>
</comment>
<feature type="transmembrane region" description="Helical" evidence="17">
    <location>
        <begin position="147"/>
        <end position="163"/>
    </location>
</feature>
<dbReference type="KEGG" id="mfc:BRM9_0454"/>
<keyword evidence="14" id="KW-0464">Manganese</keyword>
<keyword evidence="10" id="KW-0479">Metal-binding</keyword>
<evidence type="ECO:0000256" key="2">
    <source>
        <dbReference type="ARBA" id="ARBA00001946"/>
    </source>
</evidence>
<feature type="transmembrane region" description="Helical" evidence="17">
    <location>
        <begin position="201"/>
        <end position="218"/>
    </location>
</feature>
<evidence type="ECO:0000256" key="1">
    <source>
        <dbReference type="ARBA" id="ARBA00001936"/>
    </source>
</evidence>
<feature type="transmembrane region" description="Helical" evidence="17">
    <location>
        <begin position="117"/>
        <end position="140"/>
    </location>
</feature>
<accession>A0A089ZUU2</accession>
<evidence type="ECO:0000256" key="16">
    <source>
        <dbReference type="ARBA" id="ARBA00034066"/>
    </source>
</evidence>
<feature type="transmembrane region" description="Helical" evidence="17">
    <location>
        <begin position="224"/>
        <end position="242"/>
    </location>
</feature>
<feature type="transmembrane region" description="Helical" evidence="17">
    <location>
        <begin position="169"/>
        <end position="189"/>
    </location>
</feature>
<gene>
    <name evidence="19" type="ORF">BRM9_0454</name>
</gene>
<dbReference type="PANTHER" id="PTHR13872">
    <property type="entry name" value="DOLICHYL-DIPHOSPHOOLIGOSACCHARIDE--PROTEIN GLYCOSYLTRANSFERASE SUBUNIT"/>
    <property type="match status" value="1"/>
</dbReference>
<dbReference type="PANTHER" id="PTHR13872:SF1">
    <property type="entry name" value="DOLICHYL-DIPHOSPHOOLIGOSACCHARIDE--PROTEIN GLYCOSYLTRANSFERASE SUBUNIT STT3B"/>
    <property type="match status" value="1"/>
</dbReference>
<dbReference type="EMBL" id="CP006933">
    <property type="protein sequence ID" value="AIS31279.1"/>
    <property type="molecule type" value="Genomic_DNA"/>
</dbReference>
<feature type="transmembrane region" description="Helical" evidence="17">
    <location>
        <begin position="374"/>
        <end position="397"/>
    </location>
</feature>
<feature type="transmembrane region" description="Helical" evidence="17">
    <location>
        <begin position="348"/>
        <end position="368"/>
    </location>
</feature>
<protein>
    <recommendedName>
        <fullName evidence="6">dolichyl-phosphooligosaccharide-protein glycotransferase</fullName>
        <ecNumber evidence="6">2.4.99.21</ecNumber>
    </recommendedName>
    <alternativeName>
        <fullName evidence="15">Oligosaccharyl transferase</fullName>
    </alternativeName>
</protein>
<feature type="domain" description="Oligosaccharyl transferase STT3 N-terminal" evidence="18">
    <location>
        <begin position="20"/>
        <end position="429"/>
    </location>
</feature>
<keyword evidence="11" id="KW-0460">Magnesium</keyword>
<comment type="similarity">
    <text evidence="5">Belongs to the STT3 family.</text>
</comment>
<evidence type="ECO:0000256" key="7">
    <source>
        <dbReference type="ARBA" id="ARBA00022676"/>
    </source>
</evidence>
<name>A0A089ZUU2_METFO</name>
<evidence type="ECO:0000256" key="12">
    <source>
        <dbReference type="ARBA" id="ARBA00022989"/>
    </source>
</evidence>
<evidence type="ECO:0000256" key="13">
    <source>
        <dbReference type="ARBA" id="ARBA00023136"/>
    </source>
</evidence>
<evidence type="ECO:0000313" key="19">
    <source>
        <dbReference type="EMBL" id="AIS31279.1"/>
    </source>
</evidence>
<evidence type="ECO:0000256" key="8">
    <source>
        <dbReference type="ARBA" id="ARBA00022679"/>
    </source>
</evidence>
<evidence type="ECO:0000256" key="11">
    <source>
        <dbReference type="ARBA" id="ARBA00022842"/>
    </source>
</evidence>
<evidence type="ECO:0000256" key="4">
    <source>
        <dbReference type="ARBA" id="ARBA00004922"/>
    </source>
</evidence>
<evidence type="ECO:0000256" key="10">
    <source>
        <dbReference type="ARBA" id="ARBA00022723"/>
    </source>
</evidence>
<feature type="transmembrane region" description="Helical" evidence="17">
    <location>
        <begin position="249"/>
        <end position="271"/>
    </location>
</feature>
<dbReference type="Gene3D" id="3.40.50.12610">
    <property type="match status" value="1"/>
</dbReference>
<evidence type="ECO:0000256" key="15">
    <source>
        <dbReference type="ARBA" id="ARBA00030679"/>
    </source>
</evidence>
<evidence type="ECO:0000256" key="14">
    <source>
        <dbReference type="ARBA" id="ARBA00023211"/>
    </source>
</evidence>
<keyword evidence="13 17" id="KW-0472">Membrane</keyword>
<keyword evidence="7" id="KW-0328">Glycosyltransferase</keyword>
<dbReference type="EC" id="2.4.99.21" evidence="6"/>
<comment type="subcellular location">
    <subcellularLocation>
        <location evidence="3">Cell membrane</location>
        <topology evidence="3">Multi-pass membrane protein</topology>
    </subcellularLocation>
</comment>
<dbReference type="InterPro" id="IPR048307">
    <property type="entry name" value="STT3_N"/>
</dbReference>
<comment type="catalytic activity">
    <reaction evidence="16">
        <text>an archaeal dolichyl phosphooligosaccharide + [protein]-L-asparagine = an archaeal dolichyl phosphate + a glycoprotein with the oligosaccharide chain attached by N-beta-D-glycosyl linkage to a protein L-asparagine.</text>
        <dbReference type="EC" id="2.4.99.21"/>
    </reaction>
</comment>
<evidence type="ECO:0000256" key="9">
    <source>
        <dbReference type="ARBA" id="ARBA00022692"/>
    </source>
</evidence>
<dbReference type="Pfam" id="PF02516">
    <property type="entry name" value="STT3"/>
    <property type="match status" value="1"/>
</dbReference>
<dbReference type="GO" id="GO:0005886">
    <property type="term" value="C:plasma membrane"/>
    <property type="evidence" value="ECO:0007669"/>
    <property type="project" value="UniProtKB-SubCell"/>
</dbReference>
<reference evidence="19 20" key="1">
    <citation type="submission" date="2013-12" db="EMBL/GenBank/DDBJ databases">
        <title>The complete genome sequence of Methanobacterium sp. BRM9.</title>
        <authorList>
            <consortium name="Pastoral Greenhouse Gas Research Consortium"/>
            <person name="Kelly W.J."/>
            <person name="Leahy S.C."/>
            <person name="Perry R."/>
            <person name="Li D."/>
            <person name="Altermann E."/>
            <person name="Lambie S.C."/>
            <person name="Attwood G.T."/>
        </authorList>
    </citation>
    <scope>NUCLEOTIDE SEQUENCE [LARGE SCALE GENOMIC DNA]</scope>
    <source>
        <strain evidence="19 20">BRM9</strain>
    </source>
</reference>
<dbReference type="InterPro" id="IPR003674">
    <property type="entry name" value="Oligo_trans_STT3"/>
</dbReference>
<comment type="cofactor">
    <cofactor evidence="2">
        <name>Mg(2+)</name>
        <dbReference type="ChEBI" id="CHEBI:18420"/>
    </cofactor>
</comment>